<proteinExistence type="predicted"/>
<dbReference type="Proteomes" id="UP000663879">
    <property type="component" value="Unassembled WGS sequence"/>
</dbReference>
<reference evidence="2" key="1">
    <citation type="submission" date="2021-02" db="EMBL/GenBank/DDBJ databases">
        <authorList>
            <person name="Nowell W R."/>
        </authorList>
    </citation>
    <scope>NUCLEOTIDE SEQUENCE</scope>
    <source>
        <strain evidence="2">Ploen Becks lab</strain>
    </source>
</reference>
<dbReference type="EMBL" id="CAJNOC010005995">
    <property type="protein sequence ID" value="CAF1067344.1"/>
    <property type="molecule type" value="Genomic_DNA"/>
</dbReference>
<feature type="compositionally biased region" description="Polar residues" evidence="1">
    <location>
        <begin position="61"/>
        <end position="74"/>
    </location>
</feature>
<sequence>MSHLNQAPRSIAKIPSFNSKIPSVRTPGINTFYTSRFMSTNNSAKSVSSSINRSDIPTVRPTATPTTKIPSSKGFNLARTAPNPVSSQARSCLIPKTHSTFQPNTRLTASSKIKKSFSEKKKSKAVDFAKVIKRRSIQIKINRQVD</sequence>
<keyword evidence="3" id="KW-1185">Reference proteome</keyword>
<accession>A0A814LLB2</accession>
<gene>
    <name evidence="2" type="ORF">OXX778_LOCUS19563</name>
</gene>
<protein>
    <submittedName>
        <fullName evidence="2">Uncharacterized protein</fullName>
    </submittedName>
</protein>
<name>A0A814LLB2_9BILA</name>
<feature type="compositionally biased region" description="Low complexity" evidence="1">
    <location>
        <begin position="43"/>
        <end position="54"/>
    </location>
</feature>
<feature type="region of interest" description="Disordered" evidence="1">
    <location>
        <begin position="43"/>
        <end position="78"/>
    </location>
</feature>
<evidence type="ECO:0000313" key="3">
    <source>
        <dbReference type="Proteomes" id="UP000663879"/>
    </source>
</evidence>
<organism evidence="2 3">
    <name type="scientific">Brachionus calyciflorus</name>
    <dbReference type="NCBI Taxonomy" id="104777"/>
    <lineage>
        <taxon>Eukaryota</taxon>
        <taxon>Metazoa</taxon>
        <taxon>Spiralia</taxon>
        <taxon>Gnathifera</taxon>
        <taxon>Rotifera</taxon>
        <taxon>Eurotatoria</taxon>
        <taxon>Monogononta</taxon>
        <taxon>Pseudotrocha</taxon>
        <taxon>Ploima</taxon>
        <taxon>Brachionidae</taxon>
        <taxon>Brachionus</taxon>
    </lineage>
</organism>
<dbReference type="AlphaFoldDB" id="A0A814LLB2"/>
<comment type="caution">
    <text evidence="2">The sequence shown here is derived from an EMBL/GenBank/DDBJ whole genome shotgun (WGS) entry which is preliminary data.</text>
</comment>
<evidence type="ECO:0000256" key="1">
    <source>
        <dbReference type="SAM" id="MobiDB-lite"/>
    </source>
</evidence>
<evidence type="ECO:0000313" key="2">
    <source>
        <dbReference type="EMBL" id="CAF1067344.1"/>
    </source>
</evidence>